<evidence type="ECO:0008006" key="5">
    <source>
        <dbReference type="Google" id="ProtNLM"/>
    </source>
</evidence>
<proteinExistence type="predicted"/>
<gene>
    <name evidence="3" type="ORF">JOF59_000454</name>
</gene>
<dbReference type="InterPro" id="IPR029046">
    <property type="entry name" value="LolA/LolB/LppX"/>
</dbReference>
<keyword evidence="2" id="KW-0732">Signal</keyword>
<feature type="signal peptide" evidence="2">
    <location>
        <begin position="1"/>
        <end position="29"/>
    </location>
</feature>
<organism evidence="3 4">
    <name type="scientific">Streptomyces clavifer</name>
    <dbReference type="NCBI Taxonomy" id="68188"/>
    <lineage>
        <taxon>Bacteria</taxon>
        <taxon>Bacillati</taxon>
        <taxon>Actinomycetota</taxon>
        <taxon>Actinomycetes</taxon>
        <taxon>Kitasatosporales</taxon>
        <taxon>Streptomycetaceae</taxon>
        <taxon>Streptomyces</taxon>
    </lineage>
</organism>
<feature type="chain" id="PRO_5046189066" description="Lipoprotein" evidence="2">
    <location>
        <begin position="30"/>
        <end position="257"/>
    </location>
</feature>
<reference evidence="3 4" key="1">
    <citation type="submission" date="2021-03" db="EMBL/GenBank/DDBJ databases">
        <title>Sequencing the genomes of 1000 actinobacteria strains.</title>
        <authorList>
            <person name="Klenk H.-P."/>
        </authorList>
    </citation>
    <scope>NUCLEOTIDE SEQUENCE [LARGE SCALE GENOMIC DNA]</scope>
    <source>
        <strain evidence="3 4">DSM 40843</strain>
    </source>
</reference>
<comment type="caution">
    <text evidence="3">The sequence shown here is derived from an EMBL/GenBank/DDBJ whole genome shotgun (WGS) entry which is preliminary data.</text>
</comment>
<feature type="region of interest" description="Disordered" evidence="1">
    <location>
        <begin position="231"/>
        <end position="257"/>
    </location>
</feature>
<evidence type="ECO:0000313" key="4">
    <source>
        <dbReference type="Proteomes" id="UP001519311"/>
    </source>
</evidence>
<sequence>MTVQRIAARAAAFGAAVVLTMTSGAVARADDDIESLPAQEIADRSRDALLGAESLHMRVQGDLGGGRPSMMIDLTLDRSGNCAGGIDLGDDRGKVEIVKRGDAVWLKPDADFWENQVPVGGAAFDAILAGRYMKGEASDSRLRPVVDACDLDTVQELVTDNADTVGGTLTKGTKTTVDGVSAIPVTRSGDGDRRDGRLTVYVATEGKPYPVRITVRNDSADAAVDFSRFDRPVPTATPSPEDTVDVSALLGRTPAPV</sequence>
<dbReference type="SUPFAM" id="SSF89392">
    <property type="entry name" value="Prokaryotic lipoproteins and lipoprotein localization factors"/>
    <property type="match status" value="1"/>
</dbReference>
<dbReference type="EMBL" id="JAGINS010000001">
    <property type="protein sequence ID" value="MBP2358054.1"/>
    <property type="molecule type" value="Genomic_DNA"/>
</dbReference>
<accession>A0ABS4V2C0</accession>
<keyword evidence="4" id="KW-1185">Reference proteome</keyword>
<dbReference type="Proteomes" id="UP001519311">
    <property type="component" value="Unassembled WGS sequence"/>
</dbReference>
<dbReference type="RefSeq" id="WP_056792170.1">
    <property type="nucleotide sequence ID" value="NZ_BMWJ01000002.1"/>
</dbReference>
<evidence type="ECO:0000313" key="3">
    <source>
        <dbReference type="EMBL" id="MBP2358054.1"/>
    </source>
</evidence>
<name>A0ABS4V2C0_9ACTN</name>
<dbReference type="Gene3D" id="2.50.20.20">
    <property type="match status" value="1"/>
</dbReference>
<protein>
    <recommendedName>
        <fullName evidence="5">Lipoprotein</fullName>
    </recommendedName>
</protein>
<evidence type="ECO:0000256" key="1">
    <source>
        <dbReference type="SAM" id="MobiDB-lite"/>
    </source>
</evidence>
<dbReference type="GeneID" id="97345822"/>
<evidence type="ECO:0000256" key="2">
    <source>
        <dbReference type="SAM" id="SignalP"/>
    </source>
</evidence>